<sequence>MATAESISKGGAKPVFPEIDPRMGTLHAQEIKAKITPWMKALMPVHL</sequence>
<accession>A0ABT2N6N1</accession>
<keyword evidence="1" id="KW-0808">Transferase</keyword>
<gene>
    <name evidence="1" type="ORF">NG792_06680</name>
</gene>
<dbReference type="InterPro" id="IPR000653">
    <property type="entry name" value="DegT/StrS_aminotransferase"/>
</dbReference>
<dbReference type="EMBL" id="JAMXFA010000007">
    <property type="protein sequence ID" value="MCT7977385.1"/>
    <property type="molecule type" value="Genomic_DNA"/>
</dbReference>
<proteinExistence type="predicted"/>
<organism evidence="1 2">
    <name type="scientific">Laspinema olomoucense D3b</name>
    <dbReference type="NCBI Taxonomy" id="2953688"/>
    <lineage>
        <taxon>Bacteria</taxon>
        <taxon>Bacillati</taxon>
        <taxon>Cyanobacteriota</taxon>
        <taxon>Cyanophyceae</taxon>
        <taxon>Oscillatoriophycideae</taxon>
        <taxon>Oscillatoriales</taxon>
        <taxon>Laspinemataceae</taxon>
        <taxon>Laspinema</taxon>
        <taxon>Laspinema olomoucense</taxon>
    </lineage>
</organism>
<comment type="caution">
    <text evidence="1">The sequence shown here is derived from an EMBL/GenBank/DDBJ whole genome shotgun (WGS) entry which is preliminary data.</text>
</comment>
<dbReference type="Gene3D" id="3.40.640.10">
    <property type="entry name" value="Type I PLP-dependent aspartate aminotransferase-like (Major domain)"/>
    <property type="match status" value="1"/>
</dbReference>
<name>A0ABT2N6N1_9CYAN</name>
<dbReference type="SUPFAM" id="SSF53383">
    <property type="entry name" value="PLP-dependent transferases"/>
    <property type="match status" value="1"/>
</dbReference>
<dbReference type="InterPro" id="IPR015421">
    <property type="entry name" value="PyrdxlP-dep_Trfase_major"/>
</dbReference>
<reference evidence="1 2" key="1">
    <citation type="journal article" date="2022" name="Front. Microbiol.">
        <title>High genomic differentiation and limited gene flow indicate recent cryptic speciation within the genus Laspinema (cyanobacteria).</title>
        <authorList>
            <person name="Stanojkovic A."/>
            <person name="Skoupy S."/>
            <person name="Skaloud P."/>
            <person name="Dvorak P."/>
        </authorList>
    </citation>
    <scope>NUCLEOTIDE SEQUENCE [LARGE SCALE GENOMIC DNA]</scope>
    <source>
        <strain evidence="1 2">D3b</strain>
    </source>
</reference>
<protein>
    <submittedName>
        <fullName evidence="1">DegT/DnrJ/EryC1/StrS family aminotransferase</fullName>
    </submittedName>
</protein>
<keyword evidence="1" id="KW-0032">Aminotransferase</keyword>
<keyword evidence="2" id="KW-1185">Reference proteome</keyword>
<dbReference type="InterPro" id="IPR015424">
    <property type="entry name" value="PyrdxlP-dep_Trfase"/>
</dbReference>
<dbReference type="Pfam" id="PF01041">
    <property type="entry name" value="DegT_DnrJ_EryC1"/>
    <property type="match status" value="1"/>
</dbReference>
<dbReference type="GO" id="GO:0008483">
    <property type="term" value="F:transaminase activity"/>
    <property type="evidence" value="ECO:0007669"/>
    <property type="project" value="UniProtKB-KW"/>
</dbReference>
<dbReference type="Proteomes" id="UP001525961">
    <property type="component" value="Unassembled WGS sequence"/>
</dbReference>
<dbReference type="RefSeq" id="WP_261196567.1">
    <property type="nucleotide sequence ID" value="NZ_JAMXFA010000007.1"/>
</dbReference>
<evidence type="ECO:0000313" key="1">
    <source>
        <dbReference type="EMBL" id="MCT7977385.1"/>
    </source>
</evidence>
<evidence type="ECO:0000313" key="2">
    <source>
        <dbReference type="Proteomes" id="UP001525961"/>
    </source>
</evidence>